<dbReference type="Gene3D" id="3.60.10.10">
    <property type="entry name" value="Endonuclease/exonuclease/phosphatase"/>
    <property type="match status" value="1"/>
</dbReference>
<evidence type="ECO:0000313" key="3">
    <source>
        <dbReference type="Proteomes" id="UP000038040"/>
    </source>
</evidence>
<dbReference type="EMBL" id="UYYG01000066">
    <property type="protein sequence ID" value="VDN52565.1"/>
    <property type="molecule type" value="Genomic_DNA"/>
</dbReference>
<dbReference type="InterPro" id="IPR013783">
    <property type="entry name" value="Ig-like_fold"/>
</dbReference>
<dbReference type="Proteomes" id="UP000038040">
    <property type="component" value="Unplaced"/>
</dbReference>
<accession>A0A158Q5Z2</accession>
<dbReference type="WBParaSite" id="DME_0000862301-mRNA-1">
    <property type="protein sequence ID" value="DME_0000862301-mRNA-1"/>
    <property type="gene ID" value="DME_0000862301"/>
</dbReference>
<evidence type="ECO:0000313" key="4">
    <source>
        <dbReference type="Proteomes" id="UP000274756"/>
    </source>
</evidence>
<dbReference type="PANTHER" id="PTHR11200">
    <property type="entry name" value="INOSITOL 5-PHOSPHATASE"/>
    <property type="match status" value="1"/>
</dbReference>
<dbReference type="InterPro" id="IPR008936">
    <property type="entry name" value="Rho_GTPase_activation_prot"/>
</dbReference>
<dbReference type="STRING" id="318479.A0A158Q5Z2"/>
<dbReference type="SUPFAM" id="SSF56219">
    <property type="entry name" value="DNase I-like"/>
    <property type="match status" value="1"/>
</dbReference>
<reference evidence="2 4" key="2">
    <citation type="submission" date="2018-11" db="EMBL/GenBank/DDBJ databases">
        <authorList>
            <consortium name="Pathogen Informatics"/>
        </authorList>
    </citation>
    <scope>NUCLEOTIDE SEQUENCE [LARGE SCALE GENOMIC DNA]</scope>
</reference>
<sequence>MTTHRSNKVEAVRLVGILLVIFKRSDSPFRIPPDSIHSARIATGIQLISRMGNKGGIAVSLKLNDSFLCFVNAHFAAGSDELDKRNQDYREISQIRFNGINKSLFDHDIIFWFGDLNYRLNTENILSNEDIRELCSKGKNYKSLMIFDTLKQQQKLGLVFTEFNEPDQLNFRPSYKYDPGTSNWDSSDKMRCPAWCDRILWWCESGDQVVQIFYDSVNEITLSDHKPVRALFNVTVREIDKSKIKAIYEDAIREADKRLNEALPQIWISDQEVNFGDVYFFESSVRNITIRNVGKTKVAFSFIPQPNQSNISASWLSVTPPNSLLKLGAACSLSLQVLVDKRVAWTVQEKENDQLSDILVLRLDHGRDYFIPVTAVYQKSVFGSSFSDIVHSGIHFSQLVNVDSERSIISSSPTTSIYSAMYRLIEQLRKFGLNNIHFDDISKHSEFIALRKALDTGIPSDLSSVCKSPFNMFNTFLRLLDSFKDPMIPFSMQVDCLRVRGNGPRCWACVEKFPIENRSILECYIDFTRDLITANADALSQLQVMADIAFKSDQGERTEDLQRLKFFETLIGFPKEIVSEGIENLKLLENDRTDGDLIRELIEDVMALHWLTWERGDKRLQINLRRHWEA</sequence>
<dbReference type="OrthoDB" id="7862313at2759"/>
<dbReference type="GO" id="GO:0046856">
    <property type="term" value="P:phosphatidylinositol dephosphorylation"/>
    <property type="evidence" value="ECO:0007669"/>
    <property type="project" value="InterPro"/>
</dbReference>
<protein>
    <submittedName>
        <fullName evidence="5">IPPc domain-containing protein</fullName>
    </submittedName>
</protein>
<evidence type="ECO:0000313" key="2">
    <source>
        <dbReference type="EMBL" id="VDN52565.1"/>
    </source>
</evidence>
<dbReference type="GO" id="GO:0004439">
    <property type="term" value="F:phosphatidylinositol-4,5-bisphosphate 5-phosphatase activity"/>
    <property type="evidence" value="ECO:0007669"/>
    <property type="project" value="TreeGrafter"/>
</dbReference>
<dbReference type="Gene3D" id="1.10.555.10">
    <property type="entry name" value="Rho GTPase activation protein"/>
    <property type="match status" value="1"/>
</dbReference>
<evidence type="ECO:0000259" key="1">
    <source>
        <dbReference type="SMART" id="SM00128"/>
    </source>
</evidence>
<dbReference type="SMART" id="SM00128">
    <property type="entry name" value="IPPc"/>
    <property type="match status" value="1"/>
</dbReference>
<name>A0A158Q5Z2_DRAME</name>
<gene>
    <name evidence="2" type="ORF">DME_LOCUS2538</name>
</gene>
<dbReference type="InterPro" id="IPR000300">
    <property type="entry name" value="IPPc"/>
</dbReference>
<dbReference type="InterPro" id="IPR036691">
    <property type="entry name" value="Endo/exonu/phosph_ase_sf"/>
</dbReference>
<dbReference type="AlphaFoldDB" id="A0A158Q5Z2"/>
<dbReference type="Pfam" id="PF22669">
    <property type="entry name" value="Exo_endo_phos2"/>
    <property type="match status" value="1"/>
</dbReference>
<dbReference type="PANTHER" id="PTHR11200:SF300">
    <property type="entry name" value="TYPE II INOSITOL 1,4,5-TRISPHOSPHATE 5-PHOSPHATASE"/>
    <property type="match status" value="1"/>
</dbReference>
<proteinExistence type="predicted"/>
<dbReference type="InterPro" id="IPR048869">
    <property type="entry name" value="OCRL-1_2_ASH"/>
</dbReference>
<dbReference type="GO" id="GO:0016020">
    <property type="term" value="C:membrane"/>
    <property type="evidence" value="ECO:0007669"/>
    <property type="project" value="TreeGrafter"/>
</dbReference>
<dbReference type="Pfam" id="PF21310">
    <property type="entry name" value="OCRL-like_ASH"/>
    <property type="match status" value="1"/>
</dbReference>
<evidence type="ECO:0000313" key="5">
    <source>
        <dbReference type="WBParaSite" id="DME_0000862301-mRNA-1"/>
    </source>
</evidence>
<organism evidence="3 5">
    <name type="scientific">Dracunculus medinensis</name>
    <name type="common">Guinea worm</name>
    <dbReference type="NCBI Taxonomy" id="318479"/>
    <lineage>
        <taxon>Eukaryota</taxon>
        <taxon>Metazoa</taxon>
        <taxon>Ecdysozoa</taxon>
        <taxon>Nematoda</taxon>
        <taxon>Chromadorea</taxon>
        <taxon>Rhabditida</taxon>
        <taxon>Spirurina</taxon>
        <taxon>Dracunculoidea</taxon>
        <taxon>Dracunculidae</taxon>
        <taxon>Dracunculus</taxon>
    </lineage>
</organism>
<dbReference type="Proteomes" id="UP000274756">
    <property type="component" value="Unassembled WGS sequence"/>
</dbReference>
<dbReference type="InterPro" id="IPR046985">
    <property type="entry name" value="IP5"/>
</dbReference>
<reference evidence="5" key="1">
    <citation type="submission" date="2016-04" db="UniProtKB">
        <authorList>
            <consortium name="WormBaseParasite"/>
        </authorList>
    </citation>
    <scope>IDENTIFICATION</scope>
</reference>
<feature type="domain" description="Inositol polyphosphate-related phosphatase" evidence="1">
    <location>
        <begin position="1"/>
        <end position="240"/>
    </location>
</feature>
<keyword evidence="4" id="KW-1185">Reference proteome</keyword>
<dbReference type="Gene3D" id="2.60.40.10">
    <property type="entry name" value="Immunoglobulins"/>
    <property type="match status" value="1"/>
</dbReference>